<dbReference type="RefSeq" id="WP_007622200.1">
    <property type="nucleotide sequence ID" value="NZ_BANX01000023.1"/>
</dbReference>
<proteinExistence type="predicted"/>
<dbReference type="Proteomes" id="UP000011666">
    <property type="component" value="Unassembled WGS sequence"/>
</dbReference>
<evidence type="ECO:0000313" key="4">
    <source>
        <dbReference type="Proteomes" id="UP000011666"/>
    </source>
</evidence>
<evidence type="ECO:0000313" key="3">
    <source>
        <dbReference type="EMBL" id="GAC69287.1"/>
    </source>
</evidence>
<organism evidence="3 4">
    <name type="scientific">Gordonia soli NBRC 108243</name>
    <dbReference type="NCBI Taxonomy" id="1223545"/>
    <lineage>
        <taxon>Bacteria</taxon>
        <taxon>Bacillati</taxon>
        <taxon>Actinomycetota</taxon>
        <taxon>Actinomycetes</taxon>
        <taxon>Mycobacteriales</taxon>
        <taxon>Gordoniaceae</taxon>
        <taxon>Gordonia</taxon>
    </lineage>
</organism>
<evidence type="ECO:0000256" key="2">
    <source>
        <dbReference type="SAM" id="Phobius"/>
    </source>
</evidence>
<evidence type="ECO:0000256" key="1">
    <source>
        <dbReference type="SAM" id="MobiDB-lite"/>
    </source>
</evidence>
<dbReference type="AlphaFoldDB" id="M0QPB8"/>
<gene>
    <name evidence="3" type="ORF">GS4_23_00840</name>
</gene>
<feature type="transmembrane region" description="Helical" evidence="2">
    <location>
        <begin position="73"/>
        <end position="90"/>
    </location>
</feature>
<keyword evidence="2" id="KW-0472">Membrane</keyword>
<dbReference type="eggNOG" id="ENOG5030VWH">
    <property type="taxonomic scope" value="Bacteria"/>
</dbReference>
<protein>
    <submittedName>
        <fullName evidence="3">Uncharacterized protein</fullName>
    </submittedName>
</protein>
<name>M0QPB8_9ACTN</name>
<reference evidence="3 4" key="1">
    <citation type="submission" date="2013-01" db="EMBL/GenBank/DDBJ databases">
        <title>Whole genome shotgun sequence of Gordonia soli NBRC 108243.</title>
        <authorList>
            <person name="Isaki-Nakamura S."/>
            <person name="Hosoyama A."/>
            <person name="Tsuchikane K."/>
            <person name="Ando Y."/>
            <person name="Baba S."/>
            <person name="Ohji S."/>
            <person name="Hamada M."/>
            <person name="Tamura T."/>
            <person name="Yamazoe A."/>
            <person name="Yamazaki S."/>
            <person name="Fujita N."/>
        </authorList>
    </citation>
    <scope>NUCLEOTIDE SEQUENCE [LARGE SCALE GENOMIC DNA]</scope>
    <source>
        <strain evidence="3 4">NBRC 108243</strain>
    </source>
</reference>
<feature type="region of interest" description="Disordered" evidence="1">
    <location>
        <begin position="1"/>
        <end position="29"/>
    </location>
</feature>
<keyword evidence="2" id="KW-1133">Transmembrane helix</keyword>
<keyword evidence="4" id="KW-1185">Reference proteome</keyword>
<comment type="caution">
    <text evidence="3">The sequence shown here is derived from an EMBL/GenBank/DDBJ whole genome shotgun (WGS) entry which is preliminary data.</text>
</comment>
<accession>M0QPB8</accession>
<keyword evidence="2" id="KW-0812">Transmembrane</keyword>
<dbReference type="EMBL" id="BANX01000023">
    <property type="protein sequence ID" value="GAC69287.1"/>
    <property type="molecule type" value="Genomic_DNA"/>
</dbReference>
<sequence length="169" mass="17509">MTTSGAAGEHSARSLRSRRGDDSARSLRSRRRATAGALVGLGLFQAGLAAGRPWGRFAYGGTHDRAVPVGLRRVSAIAAVGYAGVAGALVADDLEPHVHRRLLTGVAAFTGVGTVLNAASPSVPERATWTPVCLATTLLALWARARIHPAERPGSGPSYPRVPMTSGHT</sequence>
<dbReference type="STRING" id="1223545.GS4_23_00840"/>